<protein>
    <recommendedName>
        <fullName evidence="4">Copper-binding protein</fullName>
    </recommendedName>
</protein>
<keyword evidence="1" id="KW-0732">Signal</keyword>
<evidence type="ECO:0008006" key="4">
    <source>
        <dbReference type="Google" id="ProtNLM"/>
    </source>
</evidence>
<feature type="signal peptide" evidence="1">
    <location>
        <begin position="1"/>
        <end position="26"/>
    </location>
</feature>
<proteinExistence type="predicted"/>
<comment type="caution">
    <text evidence="2">The sequence shown here is derived from an EMBL/GenBank/DDBJ whole genome shotgun (WGS) entry which is preliminary data.</text>
</comment>
<keyword evidence="3" id="KW-1185">Reference proteome</keyword>
<name>A0ABX3MLI9_9RHOB</name>
<dbReference type="EMBL" id="MPZS01000001">
    <property type="protein sequence ID" value="OOY12403.1"/>
    <property type="molecule type" value="Genomic_DNA"/>
</dbReference>
<evidence type="ECO:0000256" key="1">
    <source>
        <dbReference type="SAM" id="SignalP"/>
    </source>
</evidence>
<dbReference type="Proteomes" id="UP000242224">
    <property type="component" value="Unassembled WGS sequence"/>
</dbReference>
<sequence length="153" mass="16407">MKRLPVFSEILKIGLIAAICAGPAWADDDGDDAAPPAGLLAGKNKEDLPEVILSVGEPLGDPWHLKSGRYYEVEITADGSGEIGLEGAGFFRAIWVDEVVIRGLEVRPMGLHSIEFDRAGTMEIGFVAIKPGRYDLHIPGATGATQRLEIVIE</sequence>
<gene>
    <name evidence="2" type="ORF">BMG00_00600</name>
</gene>
<reference evidence="2 3" key="1">
    <citation type="submission" date="2016-11" db="EMBL/GenBank/DDBJ databases">
        <title>A multilocus sequence analysis scheme for characterization of bacteria in the genus Thioclava.</title>
        <authorList>
            <person name="Liu Y."/>
            <person name="Shao Z."/>
        </authorList>
    </citation>
    <scope>NUCLEOTIDE SEQUENCE [LARGE SCALE GENOMIC DNA]</scope>
    <source>
        <strain evidence="2 3">11.10-0-13</strain>
    </source>
</reference>
<evidence type="ECO:0000313" key="3">
    <source>
        <dbReference type="Proteomes" id="UP000242224"/>
    </source>
</evidence>
<feature type="chain" id="PRO_5047387133" description="Copper-binding protein" evidence="1">
    <location>
        <begin position="27"/>
        <end position="153"/>
    </location>
</feature>
<evidence type="ECO:0000313" key="2">
    <source>
        <dbReference type="EMBL" id="OOY12403.1"/>
    </source>
</evidence>
<organism evidence="2 3">
    <name type="scientific">Thioclava marina</name>
    <dbReference type="NCBI Taxonomy" id="1915077"/>
    <lineage>
        <taxon>Bacteria</taxon>
        <taxon>Pseudomonadati</taxon>
        <taxon>Pseudomonadota</taxon>
        <taxon>Alphaproteobacteria</taxon>
        <taxon>Rhodobacterales</taxon>
        <taxon>Paracoccaceae</taxon>
        <taxon>Thioclava</taxon>
    </lineage>
</organism>
<accession>A0ABX3MLI9</accession>